<accession>A0A1K1MJQ4</accession>
<reference evidence="2 3" key="1">
    <citation type="submission" date="2016-11" db="EMBL/GenBank/DDBJ databases">
        <authorList>
            <person name="Jaros S."/>
            <person name="Januszkiewicz K."/>
            <person name="Wedrychowicz H."/>
        </authorList>
    </citation>
    <scope>NUCLEOTIDE SEQUENCE [LARGE SCALE GENOMIC DNA]</scope>
    <source>
        <strain evidence="2 3">YL228</strain>
    </source>
</reference>
<dbReference type="GO" id="GO:0003964">
    <property type="term" value="F:RNA-directed DNA polymerase activity"/>
    <property type="evidence" value="ECO:0007669"/>
    <property type="project" value="UniProtKB-KW"/>
</dbReference>
<dbReference type="InterPro" id="IPR000477">
    <property type="entry name" value="RT_dom"/>
</dbReference>
<name>A0A1K1MJQ4_RUMFL</name>
<dbReference type="PANTHER" id="PTHR34047">
    <property type="entry name" value="NUCLEAR INTRON MATURASE 1, MITOCHONDRIAL-RELATED"/>
    <property type="match status" value="1"/>
</dbReference>
<protein>
    <submittedName>
        <fullName evidence="2">Retron-type reverse transcriptase</fullName>
    </submittedName>
</protein>
<keyword evidence="2" id="KW-0695">RNA-directed DNA polymerase</keyword>
<dbReference type="EMBL" id="FPIP01000002">
    <property type="protein sequence ID" value="SFW23323.1"/>
    <property type="molecule type" value="Genomic_DNA"/>
</dbReference>
<dbReference type="PROSITE" id="PS50878">
    <property type="entry name" value="RT_POL"/>
    <property type="match status" value="1"/>
</dbReference>
<evidence type="ECO:0000313" key="2">
    <source>
        <dbReference type="EMBL" id="SFW23323.1"/>
    </source>
</evidence>
<sequence length="397" mass="46438">MSLLSKLSQRECWESFYKYKSSLIGGSQLIKELRSFIDSEKYIPVCQKIMNGETFPLPRKSVISKQDTQKKRVVYTYPDAENMVLKLLTYLLLRKYDEIFSTGLYSFRPNKTAKDAIRQLTRTPHISEMYSYKADISNYFNSVPVARLLPMLKEVLSDDEELYAFLSSLLTEPRVIDGNKVIIEEKGIMAGTPLSAFYADLYLMELDRTFAEKNIPYGRYSDDVILFAETEEKCREYADFLRSFITKRGLDINPKKESFCTPDEGWTFLGFSYKSGVIDIAPASVEKMKNKMRRKTRALQRWRQRNELSGEKAALAFIRIFNSKLFECSENSDLTWNKWFFSVINTDTSLRIIDNFAQDCVRYLVSGKRTKSRFNVRYEDIRSLGLRSLVHEYYLKR</sequence>
<dbReference type="CDD" id="cd01651">
    <property type="entry name" value="RT_G2_intron"/>
    <property type="match status" value="1"/>
</dbReference>
<evidence type="ECO:0000259" key="1">
    <source>
        <dbReference type="PROSITE" id="PS50878"/>
    </source>
</evidence>
<dbReference type="PANTHER" id="PTHR34047:SF8">
    <property type="entry name" value="PROTEIN YKFC"/>
    <property type="match status" value="1"/>
</dbReference>
<keyword evidence="2" id="KW-0808">Transferase</keyword>
<proteinExistence type="predicted"/>
<dbReference type="InterPro" id="IPR043502">
    <property type="entry name" value="DNA/RNA_pol_sf"/>
</dbReference>
<dbReference type="Pfam" id="PF00078">
    <property type="entry name" value="RVT_1"/>
    <property type="match status" value="1"/>
</dbReference>
<gene>
    <name evidence="2" type="ORF">SAMN02910280_1270</name>
</gene>
<feature type="domain" description="Reverse transcriptase" evidence="1">
    <location>
        <begin position="44"/>
        <end position="273"/>
    </location>
</feature>
<dbReference type="RefSeq" id="WP_072299626.1">
    <property type="nucleotide sequence ID" value="NZ_FPIP01000002.1"/>
</dbReference>
<evidence type="ECO:0000313" key="3">
    <source>
        <dbReference type="Proteomes" id="UP000183461"/>
    </source>
</evidence>
<dbReference type="Gene3D" id="3.30.70.270">
    <property type="match status" value="1"/>
</dbReference>
<organism evidence="2 3">
    <name type="scientific">Ruminococcus flavefaciens</name>
    <dbReference type="NCBI Taxonomy" id="1265"/>
    <lineage>
        <taxon>Bacteria</taxon>
        <taxon>Bacillati</taxon>
        <taxon>Bacillota</taxon>
        <taxon>Clostridia</taxon>
        <taxon>Eubacteriales</taxon>
        <taxon>Oscillospiraceae</taxon>
        <taxon>Ruminococcus</taxon>
    </lineage>
</organism>
<keyword evidence="2" id="KW-0548">Nucleotidyltransferase</keyword>
<dbReference type="SUPFAM" id="SSF56672">
    <property type="entry name" value="DNA/RNA polymerases"/>
    <property type="match status" value="1"/>
</dbReference>
<dbReference type="AlphaFoldDB" id="A0A1K1MJQ4"/>
<dbReference type="Proteomes" id="UP000183461">
    <property type="component" value="Unassembled WGS sequence"/>
</dbReference>
<dbReference type="InterPro" id="IPR043128">
    <property type="entry name" value="Rev_trsase/Diguanyl_cyclase"/>
</dbReference>
<dbReference type="InterPro" id="IPR051083">
    <property type="entry name" value="GrpII_Intron_Splice-Mob/Def"/>
</dbReference>